<comment type="caution">
    <text evidence="4">The sequence shown here is derived from an EMBL/GenBank/DDBJ whole genome shotgun (WGS) entry which is preliminary data.</text>
</comment>
<sequence length="364" mass="40399">MVVETGSSPPTSPPVSILSDSDVNSDRPSNVSLLANKYLLFDNGSNSTNTNKSSCVQKNFLRCIKIETKEQFSCKVVSRNQEGLQLVVGYHRLDEGCEAISKVHEVVLSPKCLYMIMPATFGNVHAYLLAKKKLREEEAANIFRQMVTAVQFCHSKGIVLRDLKMGKFVFHDRDRTLVRLDTLEDAVLLNDLNDDGLSDKHGCPNYVSPEKAEILRSNKKYPGKATDMWGLGVILYTLLVGRYPFNDEDHSKLFVKIRRGHYSIPENLSGSAKFLIKCLLQKDPKARPTCGVILKHSWLNSGIPQGSSTSSNVNCSRSLSSASISSVMSDSQPAIYDMLGNNSKQCYPKPNDSEDQVVPSIDMN</sequence>
<evidence type="ECO:0000256" key="1">
    <source>
        <dbReference type="ARBA" id="ARBA00038180"/>
    </source>
</evidence>
<proteinExistence type="inferred from homology"/>
<dbReference type="PANTHER" id="PTHR22961:SF13">
    <property type="entry name" value="TRIBBLES"/>
    <property type="match status" value="1"/>
</dbReference>
<dbReference type="AlphaFoldDB" id="A0A8J2PT22"/>
<evidence type="ECO:0000313" key="5">
    <source>
        <dbReference type="Proteomes" id="UP000708208"/>
    </source>
</evidence>
<evidence type="ECO:0000256" key="2">
    <source>
        <dbReference type="SAM" id="MobiDB-lite"/>
    </source>
</evidence>
<dbReference type="EMBL" id="CAJVCH010570780">
    <property type="protein sequence ID" value="CAG7835845.1"/>
    <property type="molecule type" value="Genomic_DNA"/>
</dbReference>
<dbReference type="Proteomes" id="UP000708208">
    <property type="component" value="Unassembled WGS sequence"/>
</dbReference>
<keyword evidence="5" id="KW-1185">Reference proteome</keyword>
<dbReference type="GO" id="GO:0031434">
    <property type="term" value="F:mitogen-activated protein kinase kinase binding"/>
    <property type="evidence" value="ECO:0007669"/>
    <property type="project" value="TreeGrafter"/>
</dbReference>
<evidence type="ECO:0000259" key="3">
    <source>
        <dbReference type="PROSITE" id="PS50011"/>
    </source>
</evidence>
<dbReference type="InterPro" id="IPR000719">
    <property type="entry name" value="Prot_kinase_dom"/>
</dbReference>
<accession>A0A8J2PT22</accession>
<dbReference type="SMART" id="SM00220">
    <property type="entry name" value="S_TKc"/>
    <property type="match status" value="1"/>
</dbReference>
<dbReference type="GO" id="GO:0005524">
    <property type="term" value="F:ATP binding"/>
    <property type="evidence" value="ECO:0007669"/>
    <property type="project" value="InterPro"/>
</dbReference>
<dbReference type="GO" id="GO:0032436">
    <property type="term" value="P:positive regulation of proteasomal ubiquitin-dependent protein catabolic process"/>
    <property type="evidence" value="ECO:0007669"/>
    <property type="project" value="TreeGrafter"/>
</dbReference>
<gene>
    <name evidence="4" type="ORF">AFUS01_LOCUS45164</name>
</gene>
<feature type="region of interest" description="Disordered" evidence="2">
    <location>
        <begin position="342"/>
        <end position="364"/>
    </location>
</feature>
<evidence type="ECO:0000313" key="4">
    <source>
        <dbReference type="EMBL" id="CAG7835845.1"/>
    </source>
</evidence>
<feature type="region of interest" description="Disordered" evidence="2">
    <location>
        <begin position="1"/>
        <end position="25"/>
    </location>
</feature>
<organism evidence="4 5">
    <name type="scientific">Allacma fusca</name>
    <dbReference type="NCBI Taxonomy" id="39272"/>
    <lineage>
        <taxon>Eukaryota</taxon>
        <taxon>Metazoa</taxon>
        <taxon>Ecdysozoa</taxon>
        <taxon>Arthropoda</taxon>
        <taxon>Hexapoda</taxon>
        <taxon>Collembola</taxon>
        <taxon>Symphypleona</taxon>
        <taxon>Sminthuridae</taxon>
        <taxon>Allacma</taxon>
    </lineage>
</organism>
<dbReference type="OrthoDB" id="410920at2759"/>
<comment type="similarity">
    <text evidence="1">Belongs to the protein kinase superfamily. CAMK Ser/Thr protein kinase family. Tribbles subfamily.</text>
</comment>
<dbReference type="GO" id="GO:0004672">
    <property type="term" value="F:protein kinase activity"/>
    <property type="evidence" value="ECO:0007669"/>
    <property type="project" value="InterPro"/>
</dbReference>
<dbReference type="FunFam" id="1.10.510.10:FF:000153">
    <property type="entry name" value="Tribbles homolog 2"/>
    <property type="match status" value="1"/>
</dbReference>
<name>A0A8J2PT22_9HEXA</name>
<feature type="domain" description="Protein kinase" evidence="3">
    <location>
        <begin position="35"/>
        <end position="299"/>
    </location>
</feature>
<dbReference type="PANTHER" id="PTHR22961">
    <property type="entry name" value="SER/THR PROTEIN KINASE-TRB"/>
    <property type="match status" value="1"/>
</dbReference>
<dbReference type="PROSITE" id="PS50011">
    <property type="entry name" value="PROTEIN_KINASE_DOM"/>
    <property type="match status" value="1"/>
</dbReference>
<protein>
    <recommendedName>
        <fullName evidence="3">Protein kinase domain-containing protein</fullName>
    </recommendedName>
</protein>
<dbReference type="GO" id="GO:0005634">
    <property type="term" value="C:nucleus"/>
    <property type="evidence" value="ECO:0007669"/>
    <property type="project" value="TreeGrafter"/>
</dbReference>
<dbReference type="InterPro" id="IPR024104">
    <property type="entry name" value="Tribbles/Ser_Thr_kinase_40"/>
</dbReference>
<reference evidence="4" key="1">
    <citation type="submission" date="2021-06" db="EMBL/GenBank/DDBJ databases">
        <authorList>
            <person name="Hodson N. C."/>
            <person name="Mongue J. A."/>
            <person name="Jaron S. K."/>
        </authorList>
    </citation>
    <scope>NUCLEOTIDE SEQUENCE</scope>
</reference>
<dbReference type="Pfam" id="PF00069">
    <property type="entry name" value="Pkinase"/>
    <property type="match status" value="1"/>
</dbReference>